<reference evidence="1" key="1">
    <citation type="submission" date="2024-12" db="EMBL/GenBank/DDBJ databases">
        <authorList>
            <person name="Wu N."/>
        </authorList>
    </citation>
    <scope>NUCLEOTIDE SEQUENCE</scope>
    <source>
        <strain evidence="1">P15</strain>
    </source>
</reference>
<protein>
    <submittedName>
        <fullName evidence="1">Nitroreductase family protein</fullName>
    </submittedName>
</protein>
<accession>A0ACC7NUJ8</accession>
<name>A0ACC7NUJ8_9BACL</name>
<evidence type="ECO:0000313" key="2">
    <source>
        <dbReference type="Proteomes" id="UP001631969"/>
    </source>
</evidence>
<dbReference type="EMBL" id="JBJURJ010000003">
    <property type="protein sequence ID" value="MFM9327746.1"/>
    <property type="molecule type" value="Genomic_DNA"/>
</dbReference>
<keyword evidence="2" id="KW-1185">Reference proteome</keyword>
<comment type="caution">
    <text evidence="1">The sequence shown here is derived from an EMBL/GenBank/DDBJ whole genome shotgun (WGS) entry which is preliminary data.</text>
</comment>
<sequence length="206" mass="23781">MSQVERIRSREYLTAVKARRTIYAIQNHSPLSQEEIEEIVGEALLHTPSAFNSQSARIVLLFGQEHLQLWDLTKEALRPVVPEDQFSKTEDKLKSFANGYGTVLFFEDQSVIEAMQAQYELYKNQFPVWSEQSNGMLQHVIWTALRLEGLGASLQHYNPLIDDEVRRTWNIPAEWSLKAQMPFGAIGKDATTKEFKPLDLRLKVFR</sequence>
<dbReference type="Proteomes" id="UP001631969">
    <property type="component" value="Unassembled WGS sequence"/>
</dbReference>
<evidence type="ECO:0000313" key="1">
    <source>
        <dbReference type="EMBL" id="MFM9327746.1"/>
    </source>
</evidence>
<organism evidence="1 2">
    <name type="scientific">Paenibacillus mesotrionivorans</name>
    <dbReference type="NCBI Taxonomy" id="3160968"/>
    <lineage>
        <taxon>Bacteria</taxon>
        <taxon>Bacillati</taxon>
        <taxon>Bacillota</taxon>
        <taxon>Bacilli</taxon>
        <taxon>Bacillales</taxon>
        <taxon>Paenibacillaceae</taxon>
        <taxon>Paenibacillus</taxon>
    </lineage>
</organism>
<proteinExistence type="predicted"/>
<gene>
    <name evidence="1" type="ORF">ACI1P1_05450</name>
</gene>